<reference evidence="2 3" key="1">
    <citation type="submission" date="2017-07" db="EMBL/GenBank/DDBJ databases">
        <title>Sandarakinorhabdus cyanobacteriorum sp. nov., a novel bacterium isolated from cyanobacterial aggregates in a eutrophic lake.</title>
        <authorList>
            <person name="Cai H."/>
        </authorList>
    </citation>
    <scope>NUCLEOTIDE SEQUENCE [LARGE SCALE GENOMIC DNA]</scope>
    <source>
        <strain evidence="2 3">TH057</strain>
    </source>
</reference>
<dbReference type="Proteomes" id="UP000216991">
    <property type="component" value="Unassembled WGS sequence"/>
</dbReference>
<dbReference type="AlphaFoldDB" id="A0A255Y746"/>
<dbReference type="SUPFAM" id="SSF46626">
    <property type="entry name" value="Cytochrome c"/>
    <property type="match status" value="1"/>
</dbReference>
<dbReference type="RefSeq" id="WP_094474875.1">
    <property type="nucleotide sequence ID" value="NZ_NOXT01000123.1"/>
</dbReference>
<proteinExistence type="predicted"/>
<protein>
    <recommendedName>
        <fullName evidence="4">Sulfite:cytochrome C oxidoreductase subunit b</fullName>
    </recommendedName>
</protein>
<accession>A0A255Y746</accession>
<feature type="chain" id="PRO_5013395905" description="Sulfite:cytochrome C oxidoreductase subunit b" evidence="1">
    <location>
        <begin position="17"/>
        <end position="98"/>
    </location>
</feature>
<organism evidence="2 3">
    <name type="scientific">Sandarakinorhabdus cyanobacteriorum</name>
    <dbReference type="NCBI Taxonomy" id="1981098"/>
    <lineage>
        <taxon>Bacteria</taxon>
        <taxon>Pseudomonadati</taxon>
        <taxon>Pseudomonadota</taxon>
        <taxon>Alphaproteobacteria</taxon>
        <taxon>Sphingomonadales</taxon>
        <taxon>Sphingosinicellaceae</taxon>
        <taxon>Sandarakinorhabdus</taxon>
    </lineage>
</organism>
<dbReference type="InterPro" id="IPR036909">
    <property type="entry name" value="Cyt_c-like_dom_sf"/>
</dbReference>
<evidence type="ECO:0000313" key="3">
    <source>
        <dbReference type="Proteomes" id="UP000216991"/>
    </source>
</evidence>
<dbReference type="Gene3D" id="1.10.760.10">
    <property type="entry name" value="Cytochrome c-like domain"/>
    <property type="match status" value="1"/>
</dbReference>
<evidence type="ECO:0008006" key="4">
    <source>
        <dbReference type="Google" id="ProtNLM"/>
    </source>
</evidence>
<dbReference type="EMBL" id="NOXT01000123">
    <property type="protein sequence ID" value="OYQ25047.1"/>
    <property type="molecule type" value="Genomic_DNA"/>
</dbReference>
<evidence type="ECO:0000313" key="2">
    <source>
        <dbReference type="EMBL" id="OYQ25047.1"/>
    </source>
</evidence>
<dbReference type="GO" id="GO:0009055">
    <property type="term" value="F:electron transfer activity"/>
    <property type="evidence" value="ECO:0007669"/>
    <property type="project" value="InterPro"/>
</dbReference>
<evidence type="ECO:0000256" key="1">
    <source>
        <dbReference type="SAM" id="SignalP"/>
    </source>
</evidence>
<dbReference type="GO" id="GO:0020037">
    <property type="term" value="F:heme binding"/>
    <property type="evidence" value="ECO:0007669"/>
    <property type="project" value="InterPro"/>
</dbReference>
<keyword evidence="3" id="KW-1185">Reference proteome</keyword>
<dbReference type="OrthoDB" id="9789237at2"/>
<name>A0A255Y746_9SPHN</name>
<feature type="signal peptide" evidence="1">
    <location>
        <begin position="1"/>
        <end position="16"/>
    </location>
</feature>
<sequence length="98" mass="10395">MRLAVALAAIALIAAAPPTRRVAVALPDAEGLLPERYSVSSEAANNNCLACHSAAMITAQPRLTRVQWGETIAKMRNVYGAPIDPADDKAILDWLVAD</sequence>
<gene>
    <name evidence="2" type="ORF">CHU93_14530</name>
</gene>
<keyword evidence="1" id="KW-0732">Signal</keyword>
<comment type="caution">
    <text evidence="2">The sequence shown here is derived from an EMBL/GenBank/DDBJ whole genome shotgun (WGS) entry which is preliminary data.</text>
</comment>